<dbReference type="PANTHER" id="PTHR33265:SF26">
    <property type="entry name" value="OS06G0554600 PROTEIN"/>
    <property type="match status" value="1"/>
</dbReference>
<dbReference type="AlphaFoldDB" id="A0AA41S1S2"/>
<proteinExistence type="predicted"/>
<gene>
    <name evidence="1" type="ORF">MKW94_007497</name>
</gene>
<dbReference type="PANTHER" id="PTHR33265">
    <property type="entry name" value="AVR9/CF-9 RAPIDLY ELICITED PROTEIN-RELATED"/>
    <property type="match status" value="1"/>
</dbReference>
<organism evidence="1 2">
    <name type="scientific">Papaver nudicaule</name>
    <name type="common">Iceland poppy</name>
    <dbReference type="NCBI Taxonomy" id="74823"/>
    <lineage>
        <taxon>Eukaryota</taxon>
        <taxon>Viridiplantae</taxon>
        <taxon>Streptophyta</taxon>
        <taxon>Embryophyta</taxon>
        <taxon>Tracheophyta</taxon>
        <taxon>Spermatophyta</taxon>
        <taxon>Magnoliopsida</taxon>
        <taxon>Ranunculales</taxon>
        <taxon>Papaveraceae</taxon>
        <taxon>Papaveroideae</taxon>
        <taxon>Papaver</taxon>
    </lineage>
</organism>
<dbReference type="InterPro" id="IPR008480">
    <property type="entry name" value="DUF761_pln"/>
</dbReference>
<keyword evidence="2" id="KW-1185">Reference proteome</keyword>
<dbReference type="EMBL" id="JAJJMA010038376">
    <property type="protein sequence ID" value="MCL7024808.1"/>
    <property type="molecule type" value="Genomic_DNA"/>
</dbReference>
<reference evidence="1" key="1">
    <citation type="submission" date="2022-03" db="EMBL/GenBank/DDBJ databases">
        <title>A functionally conserved STORR gene fusion in Papaver species that diverged 16.8 million years ago.</title>
        <authorList>
            <person name="Catania T."/>
        </authorList>
    </citation>
    <scope>NUCLEOTIDE SEQUENCE</scope>
    <source>
        <strain evidence="1">S-191538</strain>
    </source>
</reference>
<dbReference type="Pfam" id="PF05553">
    <property type="entry name" value="DUF761"/>
    <property type="match status" value="1"/>
</dbReference>
<comment type="caution">
    <text evidence="1">The sequence shown here is derived from an EMBL/GenBank/DDBJ whole genome shotgun (WGS) entry which is preliminary data.</text>
</comment>
<evidence type="ECO:0000313" key="2">
    <source>
        <dbReference type="Proteomes" id="UP001177140"/>
    </source>
</evidence>
<protein>
    <submittedName>
        <fullName evidence="1">Uncharacterized protein</fullName>
    </submittedName>
</protein>
<evidence type="ECO:0000313" key="1">
    <source>
        <dbReference type="EMBL" id="MCL7024808.1"/>
    </source>
</evidence>
<accession>A0AA41S1S2</accession>
<name>A0AA41S1S2_PAPNU</name>
<sequence>MFNNEVMMENGGSTMPSPYLPGLGFGCSPMVRQLRVTDSPFPLRDNIVDESECHVDEDAEEFIQRFHAQLRSQNSKIAFEESYAYNMHVSCN</sequence>
<dbReference type="Proteomes" id="UP001177140">
    <property type="component" value="Unassembled WGS sequence"/>
</dbReference>